<dbReference type="InterPro" id="IPR036770">
    <property type="entry name" value="Ankyrin_rpt-contain_sf"/>
</dbReference>
<feature type="transmembrane region" description="Helical" evidence="1">
    <location>
        <begin position="435"/>
        <end position="456"/>
    </location>
</feature>
<dbReference type="Proteomes" id="UP000235145">
    <property type="component" value="Unassembled WGS sequence"/>
</dbReference>
<dbReference type="GO" id="GO:0016020">
    <property type="term" value="C:membrane"/>
    <property type="evidence" value="ECO:0000318"/>
    <property type="project" value="GO_Central"/>
</dbReference>
<feature type="domain" description="PGG" evidence="2">
    <location>
        <begin position="436"/>
        <end position="542"/>
    </location>
</feature>
<keyword evidence="1" id="KW-1133">Transmembrane helix</keyword>
<dbReference type="Pfam" id="PF12796">
    <property type="entry name" value="Ank_2"/>
    <property type="match status" value="1"/>
</dbReference>
<dbReference type="Gene3D" id="1.25.40.20">
    <property type="entry name" value="Ankyrin repeat-containing domain"/>
    <property type="match status" value="2"/>
</dbReference>
<accession>A0A9R1URP1</accession>
<name>A0A9R1URP1_LACSA</name>
<proteinExistence type="predicted"/>
<organism evidence="3 4">
    <name type="scientific">Lactuca sativa</name>
    <name type="common">Garden lettuce</name>
    <dbReference type="NCBI Taxonomy" id="4236"/>
    <lineage>
        <taxon>Eukaryota</taxon>
        <taxon>Viridiplantae</taxon>
        <taxon>Streptophyta</taxon>
        <taxon>Embryophyta</taxon>
        <taxon>Tracheophyta</taxon>
        <taxon>Spermatophyta</taxon>
        <taxon>Magnoliopsida</taxon>
        <taxon>eudicotyledons</taxon>
        <taxon>Gunneridae</taxon>
        <taxon>Pentapetalae</taxon>
        <taxon>asterids</taxon>
        <taxon>campanulids</taxon>
        <taxon>Asterales</taxon>
        <taxon>Asteraceae</taxon>
        <taxon>Cichorioideae</taxon>
        <taxon>Cichorieae</taxon>
        <taxon>Lactucinae</taxon>
        <taxon>Lactuca</taxon>
    </lineage>
</organism>
<feature type="transmembrane region" description="Helical" evidence="1">
    <location>
        <begin position="522"/>
        <end position="544"/>
    </location>
</feature>
<protein>
    <recommendedName>
        <fullName evidence="2">PGG domain-containing protein</fullName>
    </recommendedName>
</protein>
<reference evidence="3 4" key="1">
    <citation type="journal article" date="2017" name="Nat. Commun.">
        <title>Genome assembly with in vitro proximity ligation data and whole-genome triplication in lettuce.</title>
        <authorList>
            <person name="Reyes-Chin-Wo S."/>
            <person name="Wang Z."/>
            <person name="Yang X."/>
            <person name="Kozik A."/>
            <person name="Arikit S."/>
            <person name="Song C."/>
            <person name="Xia L."/>
            <person name="Froenicke L."/>
            <person name="Lavelle D.O."/>
            <person name="Truco M.J."/>
            <person name="Xia R."/>
            <person name="Zhu S."/>
            <person name="Xu C."/>
            <person name="Xu H."/>
            <person name="Xu X."/>
            <person name="Cox K."/>
            <person name="Korf I."/>
            <person name="Meyers B.C."/>
            <person name="Michelmore R.W."/>
        </authorList>
    </citation>
    <scope>NUCLEOTIDE SEQUENCE [LARGE SCALE GENOMIC DNA]</scope>
    <source>
        <strain evidence="4">cv. Salinas</strain>
        <tissue evidence="3">Seedlings</tissue>
    </source>
</reference>
<evidence type="ECO:0000259" key="2">
    <source>
        <dbReference type="Pfam" id="PF13962"/>
    </source>
</evidence>
<dbReference type="PANTHER" id="PTHR24177">
    <property type="entry name" value="CASKIN"/>
    <property type="match status" value="1"/>
</dbReference>
<keyword evidence="1" id="KW-0812">Transmembrane</keyword>
<feature type="transmembrane region" description="Helical" evidence="1">
    <location>
        <begin position="550"/>
        <end position="569"/>
    </location>
</feature>
<dbReference type="SUPFAM" id="SSF48403">
    <property type="entry name" value="Ankyrin repeat"/>
    <property type="match status" value="1"/>
</dbReference>
<dbReference type="InterPro" id="IPR026961">
    <property type="entry name" value="PGG_dom"/>
</dbReference>
<dbReference type="OrthoDB" id="1726106at2759"/>
<sequence>MDYGHSIHVTNTSRSINLPHRNLLEDIQEYNKTCRPLMKASFMGDWQAAKAIIDERQELVVFSITANQETLLHLAASAKNTKQTQEFLQNLVNMLEMKDLELEDRNSWNAFQIAVANGSKEMVDIMLQKNQALLSIPNMKNDFPLSLSAFFGHHDLTRHLYQLSEGTIDTYMTTTDLNSFVRHCIRSEMFDITLKLLTRFPYKMTDQTYMIILDELARRPDSLNTPKQNMIWKMVDPFFVKLHMKKGPSENDDQALNLLKKLLSICTTFKLDDQLRILKGPSDSQNNYKHPSGVLFVAVETGNTAFLIELFQVYPHLLTARNVNDDSIFHVAVMHRHLGIYNLLYEIGKRRLLSTTHTNAQGNTILHVVAQSSKEIQPQATSGASLLMQRELLWFQDVEKMLPRALRENKNNEGHTAYQIFFNDNKDLISNGLKWMNDCMVTTTLIVTVAFAVAFTVPGGYNQETGFPIFHHETSFLVFVIADAISLFSSSTSLLVFLSILTSRYGQRDFLHSLPQKLMLGLLTLFISVVAMMVTFAASFFVLYNNGLKWVPIVISILAAIPVMLFALLQLPVWSDMFRSTFDSRYLFNPRRRRMLYNKSRV</sequence>
<dbReference type="InterPro" id="IPR002110">
    <property type="entry name" value="Ankyrin_rpt"/>
</dbReference>
<dbReference type="PANTHER" id="PTHR24177:SF443">
    <property type="entry name" value="PGG DOMAIN-CONTAINING PROTEIN"/>
    <property type="match status" value="1"/>
</dbReference>
<feature type="transmembrane region" description="Helical" evidence="1">
    <location>
        <begin position="476"/>
        <end position="501"/>
    </location>
</feature>
<keyword evidence="4" id="KW-1185">Reference proteome</keyword>
<dbReference type="EMBL" id="NBSK02000008">
    <property type="protein sequence ID" value="KAJ0192044.1"/>
    <property type="molecule type" value="Genomic_DNA"/>
</dbReference>
<gene>
    <name evidence="3" type="ORF">LSAT_V11C800396390</name>
</gene>
<keyword evidence="1" id="KW-0472">Membrane</keyword>
<comment type="caution">
    <text evidence="3">The sequence shown here is derived from an EMBL/GenBank/DDBJ whole genome shotgun (WGS) entry which is preliminary data.</text>
</comment>
<evidence type="ECO:0000313" key="4">
    <source>
        <dbReference type="Proteomes" id="UP000235145"/>
    </source>
</evidence>
<dbReference type="SMART" id="SM00248">
    <property type="entry name" value="ANK"/>
    <property type="match status" value="3"/>
</dbReference>
<dbReference type="AlphaFoldDB" id="A0A9R1URP1"/>
<evidence type="ECO:0000256" key="1">
    <source>
        <dbReference type="SAM" id="Phobius"/>
    </source>
</evidence>
<dbReference type="Pfam" id="PF13962">
    <property type="entry name" value="PGG"/>
    <property type="match status" value="1"/>
</dbReference>
<evidence type="ECO:0000313" key="3">
    <source>
        <dbReference type="EMBL" id="KAJ0192044.1"/>
    </source>
</evidence>